<dbReference type="InterPro" id="IPR006342">
    <property type="entry name" value="FkbM_mtfrase"/>
</dbReference>
<keyword evidence="2" id="KW-0472">Membrane</keyword>
<organism evidence="4 5">
    <name type="scientific">Olpidium bornovanus</name>
    <dbReference type="NCBI Taxonomy" id="278681"/>
    <lineage>
        <taxon>Eukaryota</taxon>
        <taxon>Fungi</taxon>
        <taxon>Fungi incertae sedis</taxon>
        <taxon>Olpidiomycota</taxon>
        <taxon>Olpidiomycotina</taxon>
        <taxon>Olpidiomycetes</taxon>
        <taxon>Olpidiales</taxon>
        <taxon>Olpidiaceae</taxon>
        <taxon>Olpidium</taxon>
    </lineage>
</organism>
<keyword evidence="5" id="KW-1185">Reference proteome</keyword>
<dbReference type="OrthoDB" id="2108639at2759"/>
<keyword evidence="4" id="KW-0489">Methyltransferase</keyword>
<dbReference type="NCBIfam" id="TIGR01444">
    <property type="entry name" value="fkbM_fam"/>
    <property type="match status" value="1"/>
</dbReference>
<dbReference type="AlphaFoldDB" id="A0A8H7ZUY8"/>
<keyword evidence="2" id="KW-1133">Transmembrane helix</keyword>
<comment type="caution">
    <text evidence="4">The sequence shown here is derived from an EMBL/GenBank/DDBJ whole genome shotgun (WGS) entry which is preliminary data.</text>
</comment>
<evidence type="ECO:0000313" key="5">
    <source>
        <dbReference type="Proteomes" id="UP000673691"/>
    </source>
</evidence>
<dbReference type="GO" id="GO:0008168">
    <property type="term" value="F:methyltransferase activity"/>
    <property type="evidence" value="ECO:0007669"/>
    <property type="project" value="UniProtKB-KW"/>
</dbReference>
<dbReference type="InterPro" id="IPR052514">
    <property type="entry name" value="SAM-dependent_MTase"/>
</dbReference>
<name>A0A8H7ZUY8_9FUNG</name>
<feature type="compositionally biased region" description="Basic residues" evidence="1">
    <location>
        <begin position="1"/>
        <end position="15"/>
    </location>
</feature>
<gene>
    <name evidence="4" type="ORF">BJ554DRAFT_43</name>
</gene>
<dbReference type="PANTHER" id="PTHR34203">
    <property type="entry name" value="METHYLTRANSFERASE, FKBM FAMILY PROTEIN"/>
    <property type="match status" value="1"/>
</dbReference>
<feature type="domain" description="Methyltransferase FkbM" evidence="3">
    <location>
        <begin position="255"/>
        <end position="382"/>
    </location>
</feature>
<dbReference type="Pfam" id="PF05050">
    <property type="entry name" value="Methyltransf_21"/>
    <property type="match status" value="1"/>
</dbReference>
<evidence type="ECO:0000313" key="4">
    <source>
        <dbReference type="EMBL" id="KAG5459543.1"/>
    </source>
</evidence>
<feature type="transmembrane region" description="Helical" evidence="2">
    <location>
        <begin position="61"/>
        <end position="81"/>
    </location>
</feature>
<keyword evidence="2" id="KW-0812">Transmembrane</keyword>
<sequence length="412" mass="45760">MRTREKKNAKKKTSKTRLLTSRESRQLRPSNVQPIRPTPQRAECAFSRFTCSARIARMPPWSSLVLVAGLIVAVLLLIYGAQTAMREVGGAEQLGSALLFESAVAAARSCPPAGPVYFSRKGEVSCPLHELDFPIQSANIELDPKIWSYLEVGFLVARGRAYGMDGRGACSAHPPFFRLRPALLSRRPRALLSTTAAAPLKWKMMVFPSSKDWISQSATVNNGNQMFENFLKVFFYQALHPTNGTQVPESPLIIDVGANIGIHTLFFGALGYRTHAFEPVKATYALLACSVASNENMHSIVRVNNFGLSDKLAVGQCFGVQEGNQGHAYVDKGNKCDPSLTTSMTTMDFYWNAVLRRERPFLIKADIEGYEPFFFRGATEMLKTAPPVHGREQFALRLLLYDYQACRLGHET</sequence>
<feature type="region of interest" description="Disordered" evidence="1">
    <location>
        <begin position="1"/>
        <end position="38"/>
    </location>
</feature>
<dbReference type="Gene3D" id="3.40.50.150">
    <property type="entry name" value="Vaccinia Virus protein VP39"/>
    <property type="match status" value="1"/>
</dbReference>
<proteinExistence type="predicted"/>
<evidence type="ECO:0000259" key="3">
    <source>
        <dbReference type="Pfam" id="PF05050"/>
    </source>
</evidence>
<protein>
    <submittedName>
        <fullName evidence="4">S-adenosyl-L-methionine-dependent methyltransferase</fullName>
    </submittedName>
</protein>
<dbReference type="InterPro" id="IPR029063">
    <property type="entry name" value="SAM-dependent_MTases_sf"/>
</dbReference>
<evidence type="ECO:0000256" key="2">
    <source>
        <dbReference type="SAM" id="Phobius"/>
    </source>
</evidence>
<reference evidence="4 5" key="1">
    <citation type="journal article" name="Sci. Rep.">
        <title>Genome-scale phylogenetic analyses confirm Olpidium as the closest living zoosporic fungus to the non-flagellated, terrestrial fungi.</title>
        <authorList>
            <person name="Chang Y."/>
            <person name="Rochon D."/>
            <person name="Sekimoto S."/>
            <person name="Wang Y."/>
            <person name="Chovatia M."/>
            <person name="Sandor L."/>
            <person name="Salamov A."/>
            <person name="Grigoriev I.V."/>
            <person name="Stajich J.E."/>
            <person name="Spatafora J.W."/>
        </authorList>
    </citation>
    <scope>NUCLEOTIDE SEQUENCE [LARGE SCALE GENOMIC DNA]</scope>
    <source>
        <strain evidence="4">S191</strain>
    </source>
</reference>
<keyword evidence="4" id="KW-0808">Transferase</keyword>
<dbReference type="Proteomes" id="UP000673691">
    <property type="component" value="Unassembled WGS sequence"/>
</dbReference>
<dbReference type="EMBL" id="JAEFCI010006663">
    <property type="protein sequence ID" value="KAG5459543.1"/>
    <property type="molecule type" value="Genomic_DNA"/>
</dbReference>
<accession>A0A8H7ZUY8</accession>
<dbReference type="GO" id="GO:0032259">
    <property type="term" value="P:methylation"/>
    <property type="evidence" value="ECO:0007669"/>
    <property type="project" value="UniProtKB-KW"/>
</dbReference>
<dbReference type="SUPFAM" id="SSF53335">
    <property type="entry name" value="S-adenosyl-L-methionine-dependent methyltransferases"/>
    <property type="match status" value="1"/>
</dbReference>
<evidence type="ECO:0000256" key="1">
    <source>
        <dbReference type="SAM" id="MobiDB-lite"/>
    </source>
</evidence>
<dbReference type="PANTHER" id="PTHR34203:SF15">
    <property type="entry name" value="SLL1173 PROTEIN"/>
    <property type="match status" value="1"/>
</dbReference>